<keyword evidence="2" id="KW-1185">Reference proteome</keyword>
<evidence type="ECO:0000313" key="2">
    <source>
        <dbReference type="Proteomes" id="UP000828941"/>
    </source>
</evidence>
<protein>
    <submittedName>
        <fullName evidence="1">Uncharacterized protein</fullName>
    </submittedName>
</protein>
<reference evidence="1 2" key="1">
    <citation type="journal article" date="2022" name="DNA Res.">
        <title>Chromosomal-level genome assembly of the orchid tree Bauhinia variegata (Leguminosae; Cercidoideae) supports the allotetraploid origin hypothesis of Bauhinia.</title>
        <authorList>
            <person name="Zhong Y."/>
            <person name="Chen Y."/>
            <person name="Zheng D."/>
            <person name="Pang J."/>
            <person name="Liu Y."/>
            <person name="Luo S."/>
            <person name="Meng S."/>
            <person name="Qian L."/>
            <person name="Wei D."/>
            <person name="Dai S."/>
            <person name="Zhou R."/>
        </authorList>
    </citation>
    <scope>NUCLEOTIDE SEQUENCE [LARGE SCALE GENOMIC DNA]</scope>
    <source>
        <strain evidence="1">BV-YZ2020</strain>
    </source>
</reference>
<accession>A0ACB9NF95</accession>
<dbReference type="Proteomes" id="UP000828941">
    <property type="component" value="Chromosome 6"/>
</dbReference>
<gene>
    <name evidence="1" type="ORF">L6164_013626</name>
</gene>
<comment type="caution">
    <text evidence="1">The sequence shown here is derived from an EMBL/GenBank/DDBJ whole genome shotgun (WGS) entry which is preliminary data.</text>
</comment>
<dbReference type="EMBL" id="CM039431">
    <property type="protein sequence ID" value="KAI4334926.1"/>
    <property type="molecule type" value="Genomic_DNA"/>
</dbReference>
<organism evidence="1 2">
    <name type="scientific">Bauhinia variegata</name>
    <name type="common">Purple orchid tree</name>
    <name type="synonym">Phanera variegata</name>
    <dbReference type="NCBI Taxonomy" id="167791"/>
    <lineage>
        <taxon>Eukaryota</taxon>
        <taxon>Viridiplantae</taxon>
        <taxon>Streptophyta</taxon>
        <taxon>Embryophyta</taxon>
        <taxon>Tracheophyta</taxon>
        <taxon>Spermatophyta</taxon>
        <taxon>Magnoliopsida</taxon>
        <taxon>eudicotyledons</taxon>
        <taxon>Gunneridae</taxon>
        <taxon>Pentapetalae</taxon>
        <taxon>rosids</taxon>
        <taxon>fabids</taxon>
        <taxon>Fabales</taxon>
        <taxon>Fabaceae</taxon>
        <taxon>Cercidoideae</taxon>
        <taxon>Cercideae</taxon>
        <taxon>Bauhiniinae</taxon>
        <taxon>Bauhinia</taxon>
    </lineage>
</organism>
<proteinExistence type="predicted"/>
<sequence>MGVEKEGTKSGGGYVGGFLQLFDWSSKSRKKLFANKSDLPESSKQGRKVNGNLAMTRPYVVDEDEIGLGSSVRGSSDHSYASSVTDDEVCGARVPSVVARLMGLDSLPTSNFLDPYSTPYFDTRSLQDSQYSRRNLNYQHDHQSVYSGNLLEKVEGSSRNFMEPKPQKTLGRPIEKFQTEVLPPKSAKSIPVTQHKLLSPIKSRGFVSTNNAAYIMEAAARIIEPAPRAVAAKAKTPLIAPSTVSLKVRDLKEKVEASQKAPLTGSSSMTFRARDIKEKRELSHKTTRLSEPSQKSVESNATRYLKGQSLNKSWNGSVETSIRSPIYAEEDSSLWNKGKSISLAIQAKENVQRREGLSTNSGRSFSGQKEHLEVKPNQPRKTNVQKNLHKRPSGQNSSGVLRQNNQKQNRSVDKDKLPSKSLANNSHGRKVLSGDSSYGRHRSSSSKSTGKSKVGSRKLGLEVTDGEKEDLYTSTNNYPRKKRSTGRDWNDRVVDNLFIDKTKKHVQSNVVSNNHLSGAEEVKKKDMDVVSFTFTTPLTRTSSGFETSGQAGPKTNGLSLDHRIKRVLLDSDSTKSPVGYNVIGGDALGILLEQKLRELTFGIESSCQDAFKVRPPSSIASSSNDSGLSLNTVNIMPRYQQKKDQNVLFTEKMGIRHDRLDISSTDLPELTLKHKSWVLDEMEGCTSRHTESRLFNCRHPSPTSILEPSFSTESCESSVSTDATDSTEGSKLCSSAQVQEVLGLSSSGKFYPAEADTELSDSASSTTSGYMVKKHANTCSVMKFGRSSTWELDYVKAILCNVELMFVDFALGRAQIVNPHLFNQLESQKGGFGSDGGESKIRRRVIFDCVSECLDLRCGRYVGGGYQMWAKGITMVRRNEFLAEEVYKEISGWGGMGDSMVDELVDKDMSSQYGRWLDFDVDAFELGAEIEDQILNSLVDDVVADILQI</sequence>
<name>A0ACB9NF95_BAUVA</name>
<evidence type="ECO:0000313" key="1">
    <source>
        <dbReference type="EMBL" id="KAI4334926.1"/>
    </source>
</evidence>